<keyword evidence="1" id="KW-0677">Repeat</keyword>
<gene>
    <name evidence="4" type="ORF">AABB81_15705</name>
</gene>
<dbReference type="InterPro" id="IPR050498">
    <property type="entry name" value="Ycf3"/>
</dbReference>
<dbReference type="PROSITE" id="PS50005">
    <property type="entry name" value="TPR"/>
    <property type="match status" value="2"/>
</dbReference>
<dbReference type="Proteomes" id="UP001474120">
    <property type="component" value="Unassembled WGS sequence"/>
</dbReference>
<evidence type="ECO:0000313" key="5">
    <source>
        <dbReference type="Proteomes" id="UP001474120"/>
    </source>
</evidence>
<feature type="repeat" description="TPR" evidence="3">
    <location>
        <begin position="144"/>
        <end position="177"/>
    </location>
</feature>
<protein>
    <submittedName>
        <fullName evidence="4">Tetratricopeptide repeat protein</fullName>
    </submittedName>
</protein>
<accession>A0ABU9L4J3</accession>
<dbReference type="SMART" id="SM00028">
    <property type="entry name" value="TPR"/>
    <property type="match status" value="4"/>
</dbReference>
<dbReference type="InterPro" id="IPR011990">
    <property type="entry name" value="TPR-like_helical_dom_sf"/>
</dbReference>
<dbReference type="RefSeq" id="WP_342161516.1">
    <property type="nucleotide sequence ID" value="NZ_JBCDNA010000003.1"/>
</dbReference>
<dbReference type="InterPro" id="IPR019734">
    <property type="entry name" value="TPR_rpt"/>
</dbReference>
<evidence type="ECO:0000256" key="3">
    <source>
        <dbReference type="PROSITE-ProRule" id="PRU00339"/>
    </source>
</evidence>
<proteinExistence type="predicted"/>
<sequence>MKIIKYILIFAFALGYAQDKNQDKLLAASTDACECISEIESSLENKNQNIQACIKKSLENAAQGSTEQQNLDMNYKMVENYLVQHCQPLKELAFTENKKFKYASSDNVLAQLAYDDGMEYINDGDIENAIIKFTKAVEIDPNFAFAWDNMGISYRKNEQYEKAIEAYLKSLEIYPEGRLPLLNIAITYNLNKQYQEAVTYYNKFIEIYSEDPEGYYGLGLILYTHDQEEAGLDHLIRAYTIYTAQNSPYRADAAKKIGYMYKDLKNQDKLEVFNKVADKYNLKVQNN</sequence>
<dbReference type="Gene3D" id="1.25.40.10">
    <property type="entry name" value="Tetratricopeptide repeat domain"/>
    <property type="match status" value="1"/>
</dbReference>
<keyword evidence="2 3" id="KW-0802">TPR repeat</keyword>
<dbReference type="EMBL" id="JBCDNA010000003">
    <property type="protein sequence ID" value="MEL4457352.1"/>
    <property type="molecule type" value="Genomic_DNA"/>
</dbReference>
<keyword evidence="5" id="KW-1185">Reference proteome</keyword>
<dbReference type="PANTHER" id="PTHR44858">
    <property type="entry name" value="TETRATRICOPEPTIDE REPEAT PROTEIN 6"/>
    <property type="match status" value="1"/>
</dbReference>
<dbReference type="Pfam" id="PF13181">
    <property type="entry name" value="TPR_8"/>
    <property type="match status" value="1"/>
</dbReference>
<organism evidence="4 5">
    <name type="scientific">Lutimonas vermicola</name>
    <dbReference type="NCBI Taxonomy" id="414288"/>
    <lineage>
        <taxon>Bacteria</taxon>
        <taxon>Pseudomonadati</taxon>
        <taxon>Bacteroidota</taxon>
        <taxon>Flavobacteriia</taxon>
        <taxon>Flavobacteriales</taxon>
        <taxon>Flavobacteriaceae</taxon>
        <taxon>Lutimonas</taxon>
    </lineage>
</organism>
<reference evidence="4 5" key="1">
    <citation type="submission" date="2024-04" db="EMBL/GenBank/DDBJ databases">
        <title>whole genome sequencing of Lutimonas vermicola strain IMCC1616.</title>
        <authorList>
            <person name="Bae S.S."/>
        </authorList>
    </citation>
    <scope>NUCLEOTIDE SEQUENCE [LARGE SCALE GENOMIC DNA]</scope>
    <source>
        <strain evidence="4 5">IMCC1616</strain>
    </source>
</reference>
<dbReference type="Pfam" id="PF13424">
    <property type="entry name" value="TPR_12"/>
    <property type="match status" value="1"/>
</dbReference>
<comment type="caution">
    <text evidence="4">The sequence shown here is derived from an EMBL/GenBank/DDBJ whole genome shotgun (WGS) entry which is preliminary data.</text>
</comment>
<evidence type="ECO:0000256" key="1">
    <source>
        <dbReference type="ARBA" id="ARBA00022737"/>
    </source>
</evidence>
<dbReference type="PROSITE" id="PS50293">
    <property type="entry name" value="TPR_REGION"/>
    <property type="match status" value="1"/>
</dbReference>
<name>A0ABU9L4J3_9FLAO</name>
<evidence type="ECO:0000256" key="2">
    <source>
        <dbReference type="ARBA" id="ARBA00022803"/>
    </source>
</evidence>
<dbReference type="SUPFAM" id="SSF48452">
    <property type="entry name" value="TPR-like"/>
    <property type="match status" value="1"/>
</dbReference>
<evidence type="ECO:0000313" key="4">
    <source>
        <dbReference type="EMBL" id="MEL4457352.1"/>
    </source>
</evidence>
<feature type="repeat" description="TPR" evidence="3">
    <location>
        <begin position="110"/>
        <end position="143"/>
    </location>
</feature>
<dbReference type="PANTHER" id="PTHR44858:SF1">
    <property type="entry name" value="UDP-N-ACETYLGLUCOSAMINE--PEPTIDE N-ACETYLGLUCOSAMINYLTRANSFERASE SPINDLY-RELATED"/>
    <property type="match status" value="1"/>
</dbReference>